<evidence type="ECO:0000259" key="7">
    <source>
        <dbReference type="PROSITE" id="PS50885"/>
    </source>
</evidence>
<dbReference type="AlphaFoldDB" id="A0A2N7VVY6"/>
<dbReference type="SMART" id="SM00304">
    <property type="entry name" value="HAMP"/>
    <property type="match status" value="1"/>
</dbReference>
<evidence type="ECO:0000256" key="4">
    <source>
        <dbReference type="PROSITE-ProRule" id="PRU00284"/>
    </source>
</evidence>
<dbReference type="PROSITE" id="PS50885">
    <property type="entry name" value="HAMP"/>
    <property type="match status" value="1"/>
</dbReference>
<dbReference type="GO" id="GO:0006935">
    <property type="term" value="P:chemotaxis"/>
    <property type="evidence" value="ECO:0007669"/>
    <property type="project" value="TreeGrafter"/>
</dbReference>
<feature type="transmembrane region" description="Helical" evidence="5">
    <location>
        <begin position="141"/>
        <end position="163"/>
    </location>
</feature>
<feature type="transmembrane region" description="Helical" evidence="5">
    <location>
        <begin position="96"/>
        <end position="121"/>
    </location>
</feature>
<dbReference type="PANTHER" id="PTHR43531">
    <property type="entry name" value="PROTEIN ICFG"/>
    <property type="match status" value="1"/>
</dbReference>
<feature type="domain" description="Methyl-accepting transducer" evidence="6">
    <location>
        <begin position="222"/>
        <end position="451"/>
    </location>
</feature>
<keyword evidence="4" id="KW-0807">Transducer</keyword>
<dbReference type="PANTHER" id="PTHR43531:SF14">
    <property type="entry name" value="METHYL-ACCEPTING CHEMOTAXIS PROTEIN I-RELATED"/>
    <property type="match status" value="1"/>
</dbReference>
<comment type="subcellular location">
    <subcellularLocation>
        <location evidence="1">Membrane</location>
    </subcellularLocation>
</comment>
<evidence type="ECO:0008006" key="10">
    <source>
        <dbReference type="Google" id="ProtNLM"/>
    </source>
</evidence>
<evidence type="ECO:0000256" key="3">
    <source>
        <dbReference type="ARBA" id="ARBA00029447"/>
    </source>
</evidence>
<dbReference type="SUPFAM" id="SSF58104">
    <property type="entry name" value="Methyl-accepting chemotaxis protein (MCP) signaling domain"/>
    <property type="match status" value="1"/>
</dbReference>
<dbReference type="SMART" id="SM00283">
    <property type="entry name" value="MA"/>
    <property type="match status" value="1"/>
</dbReference>
<dbReference type="InterPro" id="IPR003660">
    <property type="entry name" value="HAMP_dom"/>
</dbReference>
<dbReference type="EMBL" id="PNYA01000006">
    <property type="protein sequence ID" value="PMS21303.1"/>
    <property type="molecule type" value="Genomic_DNA"/>
</dbReference>
<evidence type="ECO:0000256" key="1">
    <source>
        <dbReference type="ARBA" id="ARBA00004370"/>
    </source>
</evidence>
<dbReference type="Pfam" id="PF00015">
    <property type="entry name" value="MCPsignal"/>
    <property type="match status" value="1"/>
</dbReference>
<comment type="caution">
    <text evidence="8">The sequence shown here is derived from an EMBL/GenBank/DDBJ whole genome shotgun (WGS) entry which is preliminary data.</text>
</comment>
<evidence type="ECO:0000313" key="9">
    <source>
        <dbReference type="Proteomes" id="UP000235616"/>
    </source>
</evidence>
<evidence type="ECO:0000259" key="6">
    <source>
        <dbReference type="PROSITE" id="PS50111"/>
    </source>
</evidence>
<evidence type="ECO:0000256" key="5">
    <source>
        <dbReference type="SAM" id="Phobius"/>
    </source>
</evidence>
<dbReference type="OrthoDB" id="9806477at2"/>
<dbReference type="InterPro" id="IPR051310">
    <property type="entry name" value="MCP_chemotaxis"/>
</dbReference>
<dbReference type="PROSITE" id="PS50111">
    <property type="entry name" value="CHEMOTAXIS_TRANSDUC_2"/>
    <property type="match status" value="1"/>
</dbReference>
<dbReference type="Proteomes" id="UP000235616">
    <property type="component" value="Unassembled WGS sequence"/>
</dbReference>
<dbReference type="Pfam" id="PF00672">
    <property type="entry name" value="HAMP"/>
    <property type="match status" value="1"/>
</dbReference>
<accession>A0A2N7VVY6</accession>
<proteinExistence type="inferred from homology"/>
<keyword evidence="5" id="KW-0472">Membrane</keyword>
<comment type="similarity">
    <text evidence="3">Belongs to the methyl-accepting chemotaxis (MCP) protein family.</text>
</comment>
<sequence>MKRSVHDDHSRGCRHGAAHIINRQLRAGIVFAAFGPLYLSLRRGSVAGRRPVTSCELDIPMKTDTSMQSDRIDVSRFSEVAGGRWMDRITIGQRMLLLVGGGTATVIGLTAFCVYGTGTMFDAASSDLSNTQALAQLRDRLNQIAVGAALGCLSLVLPAFWLVTRSIVARLKAAQTVLAQFAKGDLSRTVDIRGSDEVGELLEGIKSMQCSLTSIIGQVRYASESMHRATSEIVAGNEDLSGRTERQAASLEQTAASMQELTDMVSENAENAKQASMLAVSASDIAERGGEVVGQVIGTMHDISVSSKKVVAIIGVIEGISFQTNILALNAAVEAARAGEQGRGFAVVAGEVRLLAQRSATAAREIKNLIEDSTSKVVSGATLVDRAGQTMEEIRLAIRRVTDIMNDISTASVQQSSGIEQVNNAVTQMDEVTQQNAALVEQAAAASGSLKQQAIDLHNAVSKFQLG</sequence>
<organism evidence="8 9">
    <name type="scientific">Trinickia dabaoshanensis</name>
    <dbReference type="NCBI Taxonomy" id="564714"/>
    <lineage>
        <taxon>Bacteria</taxon>
        <taxon>Pseudomonadati</taxon>
        <taxon>Pseudomonadota</taxon>
        <taxon>Betaproteobacteria</taxon>
        <taxon>Burkholderiales</taxon>
        <taxon>Burkholderiaceae</taxon>
        <taxon>Trinickia</taxon>
    </lineage>
</organism>
<protein>
    <recommendedName>
        <fullName evidence="10">Methyl-accepting chemotaxis protein</fullName>
    </recommendedName>
</protein>
<dbReference type="FunFam" id="1.10.287.950:FF:000001">
    <property type="entry name" value="Methyl-accepting chemotaxis sensory transducer"/>
    <property type="match status" value="1"/>
</dbReference>
<dbReference type="GO" id="GO:0005886">
    <property type="term" value="C:plasma membrane"/>
    <property type="evidence" value="ECO:0007669"/>
    <property type="project" value="TreeGrafter"/>
</dbReference>
<dbReference type="Gene3D" id="1.10.287.950">
    <property type="entry name" value="Methyl-accepting chemotaxis protein"/>
    <property type="match status" value="1"/>
</dbReference>
<reference evidence="8 9" key="1">
    <citation type="submission" date="2018-01" db="EMBL/GenBank/DDBJ databases">
        <title>Whole genome analyses suggest that Burkholderia sensu lato contains two further novel genera in the rhizoxinica-symbiotica group Mycetohabitans gen. nov., and Trinickia gen. nov.: implications for the evolution of diazotrophy and nodulation in the Burkholderiaceae.</title>
        <authorList>
            <person name="Estrada-de los Santos P."/>
            <person name="Palmer M."/>
            <person name="Chavez-Ramirez B."/>
            <person name="Beukes C."/>
            <person name="Steenkamp E.T."/>
            <person name="Hirsch A.M."/>
            <person name="Manyaka P."/>
            <person name="Maluk M."/>
            <person name="Lafos M."/>
            <person name="Crook M."/>
            <person name="Gross E."/>
            <person name="Simon M.F."/>
            <person name="Bueno dos Reis Junior F."/>
            <person name="Poole P.S."/>
            <person name="Venter S.N."/>
            <person name="James E.K."/>
        </authorList>
    </citation>
    <scope>NUCLEOTIDE SEQUENCE [LARGE SCALE GENOMIC DNA]</scope>
    <source>
        <strain evidence="8 9">GIMN1.004</strain>
    </source>
</reference>
<name>A0A2N7VVY6_9BURK</name>
<keyword evidence="5" id="KW-1133">Transmembrane helix</keyword>
<dbReference type="GO" id="GO:0004888">
    <property type="term" value="F:transmembrane signaling receptor activity"/>
    <property type="evidence" value="ECO:0007669"/>
    <property type="project" value="TreeGrafter"/>
</dbReference>
<gene>
    <name evidence="8" type="ORF">C0Z18_09085</name>
</gene>
<dbReference type="GO" id="GO:0007165">
    <property type="term" value="P:signal transduction"/>
    <property type="evidence" value="ECO:0007669"/>
    <property type="project" value="UniProtKB-KW"/>
</dbReference>
<evidence type="ECO:0000256" key="2">
    <source>
        <dbReference type="ARBA" id="ARBA00022481"/>
    </source>
</evidence>
<evidence type="ECO:0000313" key="8">
    <source>
        <dbReference type="EMBL" id="PMS21303.1"/>
    </source>
</evidence>
<dbReference type="CDD" id="cd06225">
    <property type="entry name" value="HAMP"/>
    <property type="match status" value="1"/>
</dbReference>
<feature type="domain" description="HAMP" evidence="7">
    <location>
        <begin position="165"/>
        <end position="217"/>
    </location>
</feature>
<keyword evidence="2" id="KW-0488">Methylation</keyword>
<keyword evidence="9" id="KW-1185">Reference proteome</keyword>
<dbReference type="InterPro" id="IPR004089">
    <property type="entry name" value="MCPsignal_dom"/>
</dbReference>
<dbReference type="CDD" id="cd11386">
    <property type="entry name" value="MCP_signal"/>
    <property type="match status" value="1"/>
</dbReference>
<keyword evidence="5" id="KW-0812">Transmembrane</keyword>